<proteinExistence type="predicted"/>
<dbReference type="EMBL" id="CABM01000032">
    <property type="protein sequence ID" value="CBH96829.1"/>
    <property type="molecule type" value="Genomic_DNA"/>
</dbReference>
<name>E6PPH6_9ZZZZ</name>
<protein>
    <recommendedName>
        <fullName evidence="2">Porin</fullName>
    </recommendedName>
</protein>
<dbReference type="AlphaFoldDB" id="E6PPH6"/>
<evidence type="ECO:0008006" key="2">
    <source>
        <dbReference type="Google" id="ProtNLM"/>
    </source>
</evidence>
<comment type="caution">
    <text evidence="1">The sequence shown here is derived from an EMBL/GenBank/DDBJ whole genome shotgun (WGS) entry which is preliminary data.</text>
</comment>
<evidence type="ECO:0000313" key="1">
    <source>
        <dbReference type="EMBL" id="CBH96829.1"/>
    </source>
</evidence>
<reference evidence="1" key="1">
    <citation type="submission" date="2009-10" db="EMBL/GenBank/DDBJ databases">
        <title>Diversity of trophic interactions inside an arsenic-rich microbial ecosystem.</title>
        <authorList>
            <person name="Bertin P.N."/>
            <person name="Heinrich-Salmeron A."/>
            <person name="Pelletier E."/>
            <person name="Goulhen-Chollet F."/>
            <person name="Arsene-Ploetze F."/>
            <person name="Gallien S."/>
            <person name="Calteau A."/>
            <person name="Vallenet D."/>
            <person name="Casiot C."/>
            <person name="Chane-Woon-Ming B."/>
            <person name="Giloteaux L."/>
            <person name="Barakat M."/>
            <person name="Bonnefoy V."/>
            <person name="Bruneel O."/>
            <person name="Chandler M."/>
            <person name="Cleiss J."/>
            <person name="Duran R."/>
            <person name="Elbaz-Poulichet F."/>
            <person name="Fonknechten N."/>
            <person name="Lauga B."/>
            <person name="Mornico D."/>
            <person name="Ortet P."/>
            <person name="Schaeffer C."/>
            <person name="Siguier P."/>
            <person name="Alexander Thil Smith A."/>
            <person name="Van Dorsselaer A."/>
            <person name="Weissenbach J."/>
            <person name="Medigue C."/>
            <person name="Le Paslier D."/>
        </authorList>
    </citation>
    <scope>NUCLEOTIDE SEQUENCE</scope>
</reference>
<accession>E6PPH6</accession>
<organism evidence="1">
    <name type="scientific">mine drainage metagenome</name>
    <dbReference type="NCBI Taxonomy" id="410659"/>
    <lineage>
        <taxon>unclassified sequences</taxon>
        <taxon>metagenomes</taxon>
        <taxon>ecological metagenomes</taxon>
    </lineage>
</organism>
<gene>
    <name evidence="1" type="ORF">CARN2_2546</name>
</gene>
<sequence length="91" mass="10236">MTPKVEVNARYDYYDRLPNIPSQERIFTNIGIGAQYHITPVTRIVFDYFIRKTDIPNPGAIGHPGSPQLVQATSIANATGNEFDIYAIYAF</sequence>